<gene>
    <name evidence="10" type="ORF">DNJ96_18430</name>
</gene>
<evidence type="ECO:0000313" key="11">
    <source>
        <dbReference type="Proteomes" id="UP000292639"/>
    </source>
</evidence>
<dbReference type="InterPro" id="IPR036365">
    <property type="entry name" value="PGBD-like_sf"/>
</dbReference>
<feature type="active site" description="Proton donor/acceptor" evidence="7">
    <location>
        <position position="446"/>
    </location>
</feature>
<dbReference type="AlphaFoldDB" id="A0A4Q9QXL6"/>
<dbReference type="GO" id="GO:0004180">
    <property type="term" value="F:carboxypeptidase activity"/>
    <property type="evidence" value="ECO:0007669"/>
    <property type="project" value="UniProtKB-ARBA"/>
</dbReference>
<feature type="chain" id="PRO_5020272373" evidence="8">
    <location>
        <begin position="35"/>
        <end position="547"/>
    </location>
</feature>
<dbReference type="Pfam" id="PF01471">
    <property type="entry name" value="PG_binding_1"/>
    <property type="match status" value="1"/>
</dbReference>
<keyword evidence="3" id="KW-0808">Transferase</keyword>
<keyword evidence="8" id="KW-0732">Signal</keyword>
<evidence type="ECO:0000256" key="3">
    <source>
        <dbReference type="ARBA" id="ARBA00022679"/>
    </source>
</evidence>
<comment type="pathway">
    <text evidence="1 7">Cell wall biogenesis; peptidoglycan biosynthesis.</text>
</comment>
<comment type="caution">
    <text evidence="10">The sequence shown here is derived from an EMBL/GenBank/DDBJ whole genome shotgun (WGS) entry which is preliminary data.</text>
</comment>
<dbReference type="PANTHER" id="PTHR41533:SF2">
    <property type="entry name" value="BLR7131 PROTEIN"/>
    <property type="match status" value="1"/>
</dbReference>
<organism evidence="10 11">
    <name type="scientific">Stutzerimonas kirkiae</name>
    <dbReference type="NCBI Taxonomy" id="2211392"/>
    <lineage>
        <taxon>Bacteria</taxon>
        <taxon>Pseudomonadati</taxon>
        <taxon>Pseudomonadota</taxon>
        <taxon>Gammaproteobacteria</taxon>
        <taxon>Pseudomonadales</taxon>
        <taxon>Pseudomonadaceae</taxon>
        <taxon>Stutzerimonas</taxon>
    </lineage>
</organism>
<feature type="domain" description="L,D-TPase catalytic" evidence="9">
    <location>
        <begin position="318"/>
        <end position="488"/>
    </location>
</feature>
<dbReference type="InterPro" id="IPR002477">
    <property type="entry name" value="Peptidoglycan-bd-like"/>
</dbReference>
<dbReference type="GO" id="GO:0009252">
    <property type="term" value="P:peptidoglycan biosynthetic process"/>
    <property type="evidence" value="ECO:0007669"/>
    <property type="project" value="UniProtKB-UniPathway"/>
</dbReference>
<proteinExistence type="inferred from homology"/>
<accession>A0A4Q9QXL6</accession>
<dbReference type="Proteomes" id="UP000292639">
    <property type="component" value="Unassembled WGS sequence"/>
</dbReference>
<dbReference type="InterPro" id="IPR052905">
    <property type="entry name" value="LD-transpeptidase_YkuD-like"/>
</dbReference>
<feature type="active site" description="Nucleophile" evidence="7">
    <location>
        <position position="465"/>
    </location>
</feature>
<feature type="signal peptide" evidence="8">
    <location>
        <begin position="1"/>
        <end position="34"/>
    </location>
</feature>
<keyword evidence="5 7" id="KW-0573">Peptidoglycan synthesis</keyword>
<name>A0A4Q9QXL6_9GAMM</name>
<dbReference type="InterPro" id="IPR045380">
    <property type="entry name" value="LD_TPept_scaffold_dom"/>
</dbReference>
<evidence type="ECO:0000256" key="7">
    <source>
        <dbReference type="PROSITE-ProRule" id="PRU01373"/>
    </source>
</evidence>
<evidence type="ECO:0000256" key="4">
    <source>
        <dbReference type="ARBA" id="ARBA00022960"/>
    </source>
</evidence>
<dbReference type="UniPathway" id="UPA00219"/>
<dbReference type="PROSITE" id="PS52029">
    <property type="entry name" value="LD_TPASE"/>
    <property type="match status" value="1"/>
</dbReference>
<dbReference type="GO" id="GO:0008360">
    <property type="term" value="P:regulation of cell shape"/>
    <property type="evidence" value="ECO:0007669"/>
    <property type="project" value="UniProtKB-UniRule"/>
</dbReference>
<dbReference type="EMBL" id="QJUP01000040">
    <property type="protein sequence ID" value="TBU88185.1"/>
    <property type="molecule type" value="Genomic_DNA"/>
</dbReference>
<dbReference type="GO" id="GO:0071555">
    <property type="term" value="P:cell wall organization"/>
    <property type="evidence" value="ECO:0007669"/>
    <property type="project" value="UniProtKB-UniRule"/>
</dbReference>
<evidence type="ECO:0000256" key="6">
    <source>
        <dbReference type="ARBA" id="ARBA00023316"/>
    </source>
</evidence>
<dbReference type="Pfam" id="PF20142">
    <property type="entry name" value="Scaffold"/>
    <property type="match status" value="1"/>
</dbReference>
<dbReference type="OrthoDB" id="9778545at2"/>
<dbReference type="Pfam" id="PF03734">
    <property type="entry name" value="YkuD"/>
    <property type="match status" value="1"/>
</dbReference>
<evidence type="ECO:0000256" key="1">
    <source>
        <dbReference type="ARBA" id="ARBA00004752"/>
    </source>
</evidence>
<dbReference type="GO" id="GO:0016740">
    <property type="term" value="F:transferase activity"/>
    <property type="evidence" value="ECO:0007669"/>
    <property type="project" value="UniProtKB-KW"/>
</dbReference>
<dbReference type="Gene3D" id="1.10.101.10">
    <property type="entry name" value="PGBD-like superfamily/PGBD"/>
    <property type="match status" value="1"/>
</dbReference>
<comment type="similarity">
    <text evidence="2">Belongs to the YkuD family.</text>
</comment>
<reference evidence="10 11" key="1">
    <citation type="submission" date="2018-06" db="EMBL/GenBank/DDBJ databases">
        <title>Three novel Pseudomonas species isolated from symptomatic oak.</title>
        <authorList>
            <person name="Bueno-Gonzalez V."/>
            <person name="Brady C."/>
        </authorList>
    </citation>
    <scope>NUCLEOTIDE SEQUENCE [LARGE SCALE GENOMIC DNA]</scope>
    <source>
        <strain evidence="10 11">P17C</strain>
    </source>
</reference>
<evidence type="ECO:0000256" key="5">
    <source>
        <dbReference type="ARBA" id="ARBA00022984"/>
    </source>
</evidence>
<evidence type="ECO:0000259" key="9">
    <source>
        <dbReference type="PROSITE" id="PS52029"/>
    </source>
</evidence>
<protein>
    <submittedName>
        <fullName evidence="10">Murein L,D-transpeptidase</fullName>
    </submittedName>
</protein>
<dbReference type="CDD" id="cd16913">
    <property type="entry name" value="YkuD_like"/>
    <property type="match status" value="1"/>
</dbReference>
<dbReference type="PANTHER" id="PTHR41533">
    <property type="entry name" value="L,D-TRANSPEPTIDASE HI_1667-RELATED"/>
    <property type="match status" value="1"/>
</dbReference>
<keyword evidence="11" id="KW-1185">Reference proteome</keyword>
<dbReference type="Gene3D" id="2.40.440.10">
    <property type="entry name" value="L,D-transpeptidase catalytic domain-like"/>
    <property type="match status" value="1"/>
</dbReference>
<dbReference type="SUPFAM" id="SSF141523">
    <property type="entry name" value="L,D-transpeptidase catalytic domain-like"/>
    <property type="match status" value="1"/>
</dbReference>
<dbReference type="InterPro" id="IPR036366">
    <property type="entry name" value="PGBDSf"/>
</dbReference>
<sequence length="547" mass="61355">MARRPHPTAWSDTVYRKRVFGLFSWLLASALAVADEPSTSPSAPAPVLQALAGYCRMPASFDAPARERLQAFYGLNAWQPLWQPLTFDELLEQLQLLADDGLNPALYGTDALRQRLQTPPDEPLARECSDLLASHAYLLALQHLRFGQLQQSQHEPLWRSQQPLPATDQQRLLEIAAIGLARPEQAFDLARPMLEQYRNLRMAHAHLAAGAQVEWPSLPVGPTLRPDMTDGRVPVLRERLLAEGYLAAEGADEAYGELYTPALVTGVRAFQRAHGLQDDGLVGVGTLAELNASAQQRLGQVRINLERFRWFARDIEAQSLLVDITGGQLVFLRDYRPLWRTRTQVGKAARQTPAMKSVINRLTLNPTWTVPPTILREDKLPKIRRDPGYLDKHRMRVIDHQGNPLDPNTIDWSRPGGIMLRQAAGPENPLGRVAIRFPNPFSVYLHDTPSQYLFGRTPRAFSSGCVRVEGAMQLIDLLLSEDERARVTELLGRGETYEFRLSGRTPILMAYWTAEADGDGHVFFRPDIYGQDARLLKALDTAQRTAP</sequence>
<keyword evidence="4 7" id="KW-0133">Cell shape</keyword>
<dbReference type="SUPFAM" id="SSF47090">
    <property type="entry name" value="PGBD-like"/>
    <property type="match status" value="1"/>
</dbReference>
<evidence type="ECO:0000256" key="2">
    <source>
        <dbReference type="ARBA" id="ARBA00005992"/>
    </source>
</evidence>
<keyword evidence="6 7" id="KW-0961">Cell wall biogenesis/degradation</keyword>
<evidence type="ECO:0000256" key="8">
    <source>
        <dbReference type="SAM" id="SignalP"/>
    </source>
</evidence>
<dbReference type="InterPro" id="IPR038063">
    <property type="entry name" value="Transpep_catalytic_dom"/>
</dbReference>
<dbReference type="InterPro" id="IPR005490">
    <property type="entry name" value="LD_TPept_cat_dom"/>
</dbReference>
<evidence type="ECO:0000313" key="10">
    <source>
        <dbReference type="EMBL" id="TBU88185.1"/>
    </source>
</evidence>